<dbReference type="KEGG" id="ial:IALB_0188"/>
<feature type="chain" id="PRO_5003624070" evidence="3">
    <location>
        <begin position="20"/>
        <end position="851"/>
    </location>
</feature>
<dbReference type="HOGENOM" id="CLU_335177_0_0_10"/>
<feature type="domain" description="LamG-like jellyroll fold" evidence="4">
    <location>
        <begin position="88"/>
        <end position="222"/>
    </location>
</feature>
<dbReference type="Proteomes" id="UP000007394">
    <property type="component" value="Chromosome"/>
</dbReference>
<evidence type="ECO:0000313" key="5">
    <source>
        <dbReference type="EMBL" id="AFH47900.1"/>
    </source>
</evidence>
<keyword evidence="6" id="KW-1185">Reference proteome</keyword>
<feature type="domain" description="LamG-like jellyroll fold" evidence="4">
    <location>
        <begin position="294"/>
        <end position="431"/>
    </location>
</feature>
<dbReference type="InterPro" id="IPR036116">
    <property type="entry name" value="FN3_sf"/>
</dbReference>
<dbReference type="AlphaFoldDB" id="I0AFZ3"/>
<dbReference type="EMBL" id="CP003418">
    <property type="protein sequence ID" value="AFH47900.1"/>
    <property type="molecule type" value="Genomic_DNA"/>
</dbReference>
<dbReference type="Pfam" id="PF18962">
    <property type="entry name" value="Por_Secre_tail"/>
    <property type="match status" value="1"/>
</dbReference>
<dbReference type="SUPFAM" id="SSF49899">
    <property type="entry name" value="Concanavalin A-like lectins/glucanases"/>
    <property type="match status" value="3"/>
</dbReference>
<dbReference type="eggNOG" id="COG1649">
    <property type="taxonomic scope" value="Bacteria"/>
</dbReference>
<gene>
    <name evidence="5" type="ordered locus">IALB_0188</name>
</gene>
<reference evidence="5 6" key="1">
    <citation type="journal article" date="2012" name="Front. Microbiol.">
        <title>Complete genome of Ignavibacterium album, a metabolically versatile, flagellated, facultative anaerobe from the phylum Chlorobi.</title>
        <authorList>
            <person name="Liu Z."/>
            <person name="Frigaard N.-U."/>
            <person name="Vogl K."/>
            <person name="Iino T."/>
            <person name="Ohkuma M."/>
            <person name="Overmann J."/>
            <person name="Bryant D.A."/>
        </authorList>
    </citation>
    <scope>NUCLEOTIDE SEQUENCE [LARGE SCALE GENOMIC DNA]</scope>
    <source>
        <strain evidence="6">DSM 19864 / JCM 16511 / NBRC 101810 / Mat9-16</strain>
    </source>
</reference>
<organism evidence="5 6">
    <name type="scientific">Ignavibacterium album (strain DSM 19864 / JCM 16511 / NBRC 101810 / Mat9-16)</name>
    <dbReference type="NCBI Taxonomy" id="945713"/>
    <lineage>
        <taxon>Bacteria</taxon>
        <taxon>Pseudomonadati</taxon>
        <taxon>Ignavibacteriota</taxon>
        <taxon>Ignavibacteria</taxon>
        <taxon>Ignavibacteriales</taxon>
        <taxon>Ignavibacteriaceae</taxon>
        <taxon>Ignavibacterium</taxon>
    </lineage>
</organism>
<dbReference type="PANTHER" id="PTHR47635">
    <property type="entry name" value="CUB DOMAIN-CONTAINING PROTEIN"/>
    <property type="match status" value="1"/>
</dbReference>
<feature type="signal peptide" evidence="3">
    <location>
        <begin position="1"/>
        <end position="19"/>
    </location>
</feature>
<dbReference type="InterPro" id="IPR026444">
    <property type="entry name" value="Secre_tail"/>
</dbReference>
<evidence type="ECO:0000313" key="6">
    <source>
        <dbReference type="Proteomes" id="UP000007394"/>
    </source>
</evidence>
<dbReference type="OrthoDB" id="9814380at2"/>
<proteinExistence type="predicted"/>
<sequence>MKTLFTALLLSLFSFSIFSQINPDSGLVAYFPFNGNANDETGNGYDGTINGNATLVPDRFNSSDKAFTFPDQSSSISLANSTSLNLENGFTINAWIKYTLNNYTTVIVCKHVCGFVNGFFFGIDSDGQIQLWLGQSGWSTVRTNQSFVEGQWYMVTASYDATTSTAKVYVNGELGGSGNVVYNNFSSNPISIGEVYLNNCGAGFMDGAVDEVKIYNRALSDAEILEEYNNTYIDLVLFLPFNSNANDESGNGNNGTINGATLTQDRFGVPAKAYYFNGTGDFISIPDNPNLFSDELTISWWYKLTEIPGPAAVVIGWVDGGHRYQQFFSGGQLSYLNGYNVGQPGVYFNPIYGLNDLNVWKNVVVTYKKLSQTTSTTSIYVDGELKQTDNHNLAMDYTPGPDFFIGKNHNGNFFKGYLDDFRIYNRVLNDNEILALFTDSSTYFPDSLIAYFPFNGNANDESVFHNNGSAVNALLTTDRFANQDAAYYFNGSDSRIQVPENSLYDFGFGDFTMSAWVNVSVFGTSRIVSAGYDENDNIWGLGFGTHPVWGNGIRINYFLYSGNEFRDFSSDEIFNYLPGEWTFVTVSKSADQIKFYKDGKLAGTQTINYPSNSNSLMSIGCRQYSSGNFQEFFNGKIDEVKIFNKSFSNQEIFQMYKSTTSAPNLQSPANNAIVNTLTPLLVWDSLVTATNYSVMIATDSLFNTIVLLQFSNAASYLVESGALNPNVDYYWKVRTNNDGGVSPWSDVYHFTINLTDVEDEQQLPTGFALLQNYPNPFNPTTIIKYQLPVNSNVTLKVYDVLGKEVATLVNGYKSAGRYEVEFNTTSLSSGVYFYQLKTGSFVETKKMIILK</sequence>
<name>I0AFZ3_IGNAJ</name>
<dbReference type="InterPro" id="IPR006558">
    <property type="entry name" value="LamG-like"/>
</dbReference>
<keyword evidence="2" id="KW-1015">Disulfide bond</keyword>
<dbReference type="Gene3D" id="2.60.40.10">
    <property type="entry name" value="Immunoglobulins"/>
    <property type="match status" value="1"/>
</dbReference>
<dbReference type="eggNOG" id="COG4733">
    <property type="taxonomic scope" value="Bacteria"/>
</dbReference>
<protein>
    <submittedName>
        <fullName evidence="5">5'-Nucleotidase domain protein</fullName>
    </submittedName>
</protein>
<dbReference type="InterPro" id="IPR013320">
    <property type="entry name" value="ConA-like_dom_sf"/>
</dbReference>
<accession>I0AFZ3</accession>
<evidence type="ECO:0000256" key="1">
    <source>
        <dbReference type="ARBA" id="ARBA00022729"/>
    </source>
</evidence>
<dbReference type="NCBIfam" id="TIGR04183">
    <property type="entry name" value="Por_Secre_tail"/>
    <property type="match status" value="1"/>
</dbReference>
<keyword evidence="1 3" id="KW-0732">Signal</keyword>
<evidence type="ECO:0000256" key="2">
    <source>
        <dbReference type="ARBA" id="ARBA00023157"/>
    </source>
</evidence>
<dbReference type="SUPFAM" id="SSF49265">
    <property type="entry name" value="Fibronectin type III"/>
    <property type="match status" value="1"/>
</dbReference>
<dbReference type="PANTHER" id="PTHR47635:SF2">
    <property type="entry name" value="LAMG-LIKE JELLYROLL FOLD DOMAIN-CONTAINING PROTEIN"/>
    <property type="match status" value="1"/>
</dbReference>
<evidence type="ECO:0000256" key="3">
    <source>
        <dbReference type="SAM" id="SignalP"/>
    </source>
</evidence>
<dbReference type="STRING" id="945713.IALB_0188"/>
<feature type="domain" description="LamG-like jellyroll fold" evidence="4">
    <location>
        <begin position="509"/>
        <end position="650"/>
    </location>
</feature>
<dbReference type="InterPro" id="IPR013783">
    <property type="entry name" value="Ig-like_fold"/>
</dbReference>
<dbReference type="Gene3D" id="2.60.120.200">
    <property type="match status" value="3"/>
</dbReference>
<evidence type="ECO:0000259" key="4">
    <source>
        <dbReference type="SMART" id="SM00560"/>
    </source>
</evidence>
<dbReference type="RefSeq" id="WP_014559059.1">
    <property type="nucleotide sequence ID" value="NC_017464.1"/>
</dbReference>
<dbReference type="Pfam" id="PF13385">
    <property type="entry name" value="Laminin_G_3"/>
    <property type="match status" value="3"/>
</dbReference>
<dbReference type="Gene3D" id="2.60.40.4070">
    <property type="match status" value="1"/>
</dbReference>
<dbReference type="SMART" id="SM00560">
    <property type="entry name" value="LamGL"/>
    <property type="match status" value="3"/>
</dbReference>